<name>A0AAV4D5S9_9GAST</name>
<evidence type="ECO:0000313" key="3">
    <source>
        <dbReference type="Proteomes" id="UP000735302"/>
    </source>
</evidence>
<proteinExistence type="predicted"/>
<accession>A0AAV4D5S9</accession>
<protein>
    <recommendedName>
        <fullName evidence="4">SWIM-type domain-containing protein</fullName>
    </recommendedName>
</protein>
<keyword evidence="3" id="KW-1185">Reference proteome</keyword>
<evidence type="ECO:0000256" key="1">
    <source>
        <dbReference type="SAM" id="MobiDB-lite"/>
    </source>
</evidence>
<reference evidence="2 3" key="1">
    <citation type="journal article" date="2021" name="Elife">
        <title>Chloroplast acquisition without the gene transfer in kleptoplastic sea slugs, Plakobranchus ocellatus.</title>
        <authorList>
            <person name="Maeda T."/>
            <person name="Takahashi S."/>
            <person name="Yoshida T."/>
            <person name="Shimamura S."/>
            <person name="Takaki Y."/>
            <person name="Nagai Y."/>
            <person name="Toyoda A."/>
            <person name="Suzuki Y."/>
            <person name="Arimoto A."/>
            <person name="Ishii H."/>
            <person name="Satoh N."/>
            <person name="Nishiyama T."/>
            <person name="Hasebe M."/>
            <person name="Maruyama T."/>
            <person name="Minagawa J."/>
            <person name="Obokata J."/>
            <person name="Shigenobu S."/>
        </authorList>
    </citation>
    <scope>NUCLEOTIDE SEQUENCE [LARGE SCALE GENOMIC DNA]</scope>
</reference>
<organism evidence="2 3">
    <name type="scientific">Plakobranchus ocellatus</name>
    <dbReference type="NCBI Taxonomy" id="259542"/>
    <lineage>
        <taxon>Eukaryota</taxon>
        <taxon>Metazoa</taxon>
        <taxon>Spiralia</taxon>
        <taxon>Lophotrochozoa</taxon>
        <taxon>Mollusca</taxon>
        <taxon>Gastropoda</taxon>
        <taxon>Heterobranchia</taxon>
        <taxon>Euthyneura</taxon>
        <taxon>Panpulmonata</taxon>
        <taxon>Sacoglossa</taxon>
        <taxon>Placobranchoidea</taxon>
        <taxon>Plakobranchidae</taxon>
        <taxon>Plakobranchus</taxon>
    </lineage>
</organism>
<dbReference type="Proteomes" id="UP000735302">
    <property type="component" value="Unassembled WGS sequence"/>
</dbReference>
<feature type="region of interest" description="Disordered" evidence="1">
    <location>
        <begin position="26"/>
        <end position="71"/>
    </location>
</feature>
<gene>
    <name evidence="2" type="ORF">PoB_006606200</name>
</gene>
<evidence type="ECO:0008006" key="4">
    <source>
        <dbReference type="Google" id="ProtNLM"/>
    </source>
</evidence>
<dbReference type="EMBL" id="BLXT01007498">
    <property type="protein sequence ID" value="GFO39557.1"/>
    <property type="molecule type" value="Genomic_DNA"/>
</dbReference>
<sequence length="294" mass="32688">MYQTPEPCTLALGQYTGLRQVPLLPLQSNQSQAEDYPPQETIQPDENRSRVGSKGPRMKKKTSKSSKEDDKARLAYMQTINNQTLNNEPEEPLVMRFKSLLPMLKSLPPEGQDVIITRITEIDPKIDEGKWYFLKRQQLTSLAANDLTIPVFPKEGSVKQSSCNCKASALRRCIHVASLFFAIDAYIQKNGCNPPARTSIRSAPQRKTHKRDSSLVCNCTGFWVSGLHPELGCSPDGLVINSLTSQQPCSPVGAKKKKESEDAYKAWYSAHKPSCTANHEGSSGMMEVEASRVM</sequence>
<comment type="caution">
    <text evidence="2">The sequence shown here is derived from an EMBL/GenBank/DDBJ whole genome shotgun (WGS) entry which is preliminary data.</text>
</comment>
<evidence type="ECO:0000313" key="2">
    <source>
        <dbReference type="EMBL" id="GFO39557.1"/>
    </source>
</evidence>
<dbReference type="AlphaFoldDB" id="A0AAV4D5S9"/>